<dbReference type="GO" id="GO:0007004">
    <property type="term" value="P:telomere maintenance via telomerase"/>
    <property type="evidence" value="ECO:0007669"/>
    <property type="project" value="InterPro"/>
</dbReference>
<dbReference type="GO" id="GO:0032211">
    <property type="term" value="P:negative regulation of telomere maintenance via telomerase"/>
    <property type="evidence" value="ECO:0007669"/>
    <property type="project" value="TreeGrafter"/>
</dbReference>
<reference evidence="8" key="1">
    <citation type="submission" date="2021-04" db="EMBL/GenBank/DDBJ databases">
        <authorList>
            <consortium name="Wellcome Sanger Institute Data Sharing"/>
        </authorList>
    </citation>
    <scope>NUCLEOTIDE SEQUENCE [LARGE SCALE GENOMIC DNA]</scope>
</reference>
<organism evidence="8 9">
    <name type="scientific">Echeneis naucrates</name>
    <name type="common">Live sharksucker</name>
    <dbReference type="NCBI Taxonomy" id="173247"/>
    <lineage>
        <taxon>Eukaryota</taxon>
        <taxon>Metazoa</taxon>
        <taxon>Chordata</taxon>
        <taxon>Craniata</taxon>
        <taxon>Vertebrata</taxon>
        <taxon>Euteleostomi</taxon>
        <taxon>Actinopterygii</taxon>
        <taxon>Neopterygii</taxon>
        <taxon>Teleostei</taxon>
        <taxon>Neoteleostei</taxon>
        <taxon>Acanthomorphata</taxon>
        <taxon>Carangaria</taxon>
        <taxon>Carangiformes</taxon>
        <taxon>Echeneidae</taxon>
        <taxon>Echeneis</taxon>
    </lineage>
</organism>
<dbReference type="InterPro" id="IPR019437">
    <property type="entry name" value="TPP1/Est3"/>
</dbReference>
<keyword evidence="3" id="KW-0158">Chromosome</keyword>
<dbReference type="PANTHER" id="PTHR14487">
    <property type="entry name" value="ADRENOCORTICAL DYSPLASIA PROTEIN ACD"/>
    <property type="match status" value="1"/>
</dbReference>
<feature type="compositionally biased region" description="Basic residues" evidence="6">
    <location>
        <begin position="348"/>
        <end position="359"/>
    </location>
</feature>
<feature type="region of interest" description="Disordered" evidence="6">
    <location>
        <begin position="342"/>
        <end position="364"/>
    </location>
</feature>
<protein>
    <recommendedName>
        <fullName evidence="7">Shelterin complex subunit TPP1/Est3 domain-containing protein</fullName>
    </recommendedName>
</protein>
<dbReference type="GO" id="GO:0070198">
    <property type="term" value="P:protein localization to chromosome, telomeric region"/>
    <property type="evidence" value="ECO:0007669"/>
    <property type="project" value="TreeGrafter"/>
</dbReference>
<dbReference type="Proteomes" id="UP000472264">
    <property type="component" value="Chromosome 16"/>
</dbReference>
<dbReference type="Ensembl" id="ENSENLT00000029689.1">
    <property type="protein sequence ID" value="ENSENLP00000028824.1"/>
    <property type="gene ID" value="ENSENLG00000012869.1"/>
</dbReference>
<evidence type="ECO:0000259" key="7">
    <source>
        <dbReference type="Pfam" id="PF10341"/>
    </source>
</evidence>
<evidence type="ECO:0000256" key="1">
    <source>
        <dbReference type="ARBA" id="ARBA00004123"/>
    </source>
</evidence>
<proteinExistence type="predicted"/>
<dbReference type="Pfam" id="PF10341">
    <property type="entry name" value="TPP1"/>
    <property type="match status" value="1"/>
</dbReference>
<evidence type="ECO:0000313" key="9">
    <source>
        <dbReference type="Proteomes" id="UP000472264"/>
    </source>
</evidence>
<evidence type="ECO:0000256" key="3">
    <source>
        <dbReference type="ARBA" id="ARBA00022454"/>
    </source>
</evidence>
<dbReference type="OMA" id="FDCLEEH"/>
<keyword evidence="9" id="KW-1185">Reference proteome</keyword>
<evidence type="ECO:0000313" key="8">
    <source>
        <dbReference type="Ensembl" id="ENSENLP00000028824.1"/>
    </source>
</evidence>
<sequence length="469" mass="52021">MPRPARGKLSPWIETLIRSYGSQQGNSSGRLKAHVIGVGQMSQSQAQGTEGPTGILVLSDGVLQISAVLTATAWEHLQEQEDRECFTSLVNTTVYIQDYRMQFHMALELSKCRFFLLVGKLATTAAGPVKDNTPCCTSLSSVRMKICETWRALLGQETQDQCKFDLSDLLGEWQHGCLEDVLEDVEQRLKVASCTSSTSNWDVDRVRSKGLKCFSVPIKCLHIPEEDSDQLWIRANPGNRTTTGVFAVSKDRNRDLSEVCKNPESTEQSVDDVEQQTALPAVTILSNPWDIFPPCVTSSPSDASPGPFSRVSHLSSATFQSCTRGAQFSALDQEREFLQKDMAESTGRKNRNAKRKTHKPTQETLSTSVEVHKGDVYISDIPPSWLLDTKAASDPKEGSRKGVKAATVLRKTPCLHSDGRPFSYSYQVSGQNLQNCSQFRISESLLLWAVKYLVTSDCEICHFQVARKS</sequence>
<name>A0A665VAT0_ECHNA</name>
<dbReference type="GO" id="GO:0070187">
    <property type="term" value="C:shelterin complex"/>
    <property type="evidence" value="ECO:0007669"/>
    <property type="project" value="InterPro"/>
</dbReference>
<dbReference type="Gene3D" id="2.40.50.960">
    <property type="match status" value="1"/>
</dbReference>
<keyword evidence="4" id="KW-0779">Telomere</keyword>
<dbReference type="PANTHER" id="PTHR14487:SF3">
    <property type="entry name" value="ADRENOCORTICAL DYSPLASIA PROTEIN HOMOLOG"/>
    <property type="match status" value="1"/>
</dbReference>
<keyword evidence="5" id="KW-0539">Nucleus</keyword>
<reference evidence="8" key="2">
    <citation type="submission" date="2025-08" db="UniProtKB">
        <authorList>
            <consortium name="Ensembl"/>
        </authorList>
    </citation>
    <scope>IDENTIFICATION</scope>
</reference>
<evidence type="ECO:0000256" key="6">
    <source>
        <dbReference type="SAM" id="MobiDB-lite"/>
    </source>
</evidence>
<dbReference type="GO" id="GO:0005697">
    <property type="term" value="C:telomerase holoenzyme complex"/>
    <property type="evidence" value="ECO:0007669"/>
    <property type="project" value="InterPro"/>
</dbReference>
<evidence type="ECO:0000256" key="2">
    <source>
        <dbReference type="ARBA" id="ARBA00004574"/>
    </source>
</evidence>
<feature type="domain" description="Shelterin complex subunit TPP1/Est3" evidence="7">
    <location>
        <begin position="9"/>
        <end position="153"/>
    </location>
</feature>
<evidence type="ECO:0000256" key="4">
    <source>
        <dbReference type="ARBA" id="ARBA00022895"/>
    </source>
</evidence>
<evidence type="ECO:0000256" key="5">
    <source>
        <dbReference type="ARBA" id="ARBA00023242"/>
    </source>
</evidence>
<gene>
    <name evidence="8" type="primary">acd</name>
</gene>
<dbReference type="AlphaFoldDB" id="A0A665VAT0"/>
<dbReference type="InterPro" id="IPR028631">
    <property type="entry name" value="ACD"/>
</dbReference>
<dbReference type="GO" id="GO:0016233">
    <property type="term" value="P:telomere capping"/>
    <property type="evidence" value="ECO:0007669"/>
    <property type="project" value="InterPro"/>
</dbReference>
<comment type="subcellular location">
    <subcellularLocation>
        <location evidence="2">Chromosome</location>
        <location evidence="2">Telomere</location>
    </subcellularLocation>
    <subcellularLocation>
        <location evidence="1">Nucleus</location>
    </subcellularLocation>
</comment>
<accession>A0A665VAT0</accession>
<dbReference type="InParanoid" id="A0A665VAT0"/>
<reference evidence="8" key="3">
    <citation type="submission" date="2025-09" db="UniProtKB">
        <authorList>
            <consortium name="Ensembl"/>
        </authorList>
    </citation>
    <scope>IDENTIFICATION</scope>
</reference>
<dbReference type="GO" id="GO:0042162">
    <property type="term" value="F:telomeric DNA binding"/>
    <property type="evidence" value="ECO:0007669"/>
    <property type="project" value="InterPro"/>
</dbReference>
<dbReference type="FunCoup" id="A0A665VAT0">
    <property type="interactions" value="29"/>
</dbReference>